<keyword evidence="2" id="KW-1185">Reference proteome</keyword>
<evidence type="ECO:0000313" key="2">
    <source>
        <dbReference type="Proteomes" id="UP000017746"/>
    </source>
</evidence>
<organism evidence="1 2">
    <name type="scientific">Actinoplanes friuliensis DSM 7358</name>
    <dbReference type="NCBI Taxonomy" id="1246995"/>
    <lineage>
        <taxon>Bacteria</taxon>
        <taxon>Bacillati</taxon>
        <taxon>Actinomycetota</taxon>
        <taxon>Actinomycetes</taxon>
        <taxon>Micromonosporales</taxon>
        <taxon>Micromonosporaceae</taxon>
        <taxon>Actinoplanes</taxon>
    </lineage>
</organism>
<evidence type="ECO:0000313" key="1">
    <source>
        <dbReference type="EMBL" id="AGZ44171.1"/>
    </source>
</evidence>
<dbReference type="Proteomes" id="UP000017746">
    <property type="component" value="Chromosome"/>
</dbReference>
<sequence>METLTDIAYTGRADLDSLTVAIREVFEPGAGAIRKAIGHPAAPLLAESLIVLIRARLEAIARLAEGVVTEDELRRARHAHLVAYAEYAIQQPSYTAHAPSAMPDMYEPVTAETMLVNSCGHLLTILGINALNPQRTVGFAAVPAPRIVFEVR</sequence>
<dbReference type="AlphaFoldDB" id="U5W8C1"/>
<dbReference type="EMBL" id="CP006272">
    <property type="protein sequence ID" value="AGZ44171.1"/>
    <property type="molecule type" value="Genomic_DNA"/>
</dbReference>
<name>U5W8C1_9ACTN</name>
<reference evidence="1 2" key="1">
    <citation type="journal article" date="2014" name="J. Biotechnol.">
        <title>Complete genome sequence of the actinobacterium Actinoplanes friuliensis HAG 010964, producer of the lipopeptide antibiotic friulimycin.</title>
        <authorList>
            <person name="Ruckert C."/>
            <person name="Szczepanowski R."/>
            <person name="Albersmeier A."/>
            <person name="Goesmann A."/>
            <person name="Fischer N."/>
            <person name="Steinkamper A."/>
            <person name="Puhler A."/>
            <person name="Biener R."/>
            <person name="Schwartz D."/>
            <person name="Kalinowski J."/>
        </authorList>
    </citation>
    <scope>NUCLEOTIDE SEQUENCE [LARGE SCALE GENOMIC DNA]</scope>
    <source>
        <strain evidence="1 2">DSM 7358</strain>
    </source>
</reference>
<accession>U5W8C1</accession>
<dbReference type="KEGG" id="afs:AFR_29550"/>
<dbReference type="HOGENOM" id="CLU_1718413_0_0_11"/>
<proteinExistence type="predicted"/>
<protein>
    <submittedName>
        <fullName evidence="1">Uncharacterized protein</fullName>
    </submittedName>
</protein>
<gene>
    <name evidence="1" type="ORF">AFR_29550</name>
</gene>